<evidence type="ECO:0000259" key="2">
    <source>
        <dbReference type="Pfam" id="PF11845"/>
    </source>
</evidence>
<feature type="chain" id="PRO_5027766597" evidence="1">
    <location>
        <begin position="22"/>
        <end position="189"/>
    </location>
</feature>
<name>A0A7C5N4Y2_9GAMM</name>
<protein>
    <submittedName>
        <fullName evidence="3">DUF3365 domain-containing protein</fullName>
    </submittedName>
</protein>
<organism evidence="3">
    <name type="scientific">Thiolapillus brandeum</name>
    <dbReference type="NCBI Taxonomy" id="1076588"/>
    <lineage>
        <taxon>Bacteria</taxon>
        <taxon>Pseudomonadati</taxon>
        <taxon>Pseudomonadota</taxon>
        <taxon>Gammaproteobacteria</taxon>
        <taxon>Chromatiales</taxon>
        <taxon>Sedimenticolaceae</taxon>
        <taxon>Thiolapillus</taxon>
    </lineage>
</organism>
<evidence type="ECO:0000313" key="3">
    <source>
        <dbReference type="EMBL" id="HHH14004.1"/>
    </source>
</evidence>
<feature type="signal peptide" evidence="1">
    <location>
        <begin position="1"/>
        <end position="21"/>
    </location>
</feature>
<gene>
    <name evidence="3" type="ORF">ENJ98_07185</name>
</gene>
<proteinExistence type="predicted"/>
<dbReference type="Pfam" id="PF11845">
    <property type="entry name" value="Tll0287-like"/>
    <property type="match status" value="1"/>
</dbReference>
<evidence type="ECO:0000256" key="1">
    <source>
        <dbReference type="SAM" id="SignalP"/>
    </source>
</evidence>
<dbReference type="Proteomes" id="UP000886100">
    <property type="component" value="Unassembled WGS sequence"/>
</dbReference>
<dbReference type="EMBL" id="DROM01000431">
    <property type="protein sequence ID" value="HHH14004.1"/>
    <property type="molecule type" value="Genomic_DNA"/>
</dbReference>
<comment type="caution">
    <text evidence="3">The sequence shown here is derived from an EMBL/GenBank/DDBJ whole genome shotgun (WGS) entry which is preliminary data.</text>
</comment>
<accession>A0A7C5N4Y2</accession>
<sequence>MKNSLFASALLATAISLPAAAQQVDPNVAEARQIIKQFFTQLKGELQKAMKEGGPVHAIEVCNEKAPKIADRISAETGWHVARTSLKNRAPTNSPLPWEKKVLQEFEARKAAGADVKTIDYHEVAEEEGQKVFRYMKAIPTGKICLKCHGGEEVSAEVAAKLDELYPSDKARGFKVGDIRGAFVLEKKL</sequence>
<dbReference type="AlphaFoldDB" id="A0A7C5N4Y2"/>
<reference evidence="3" key="1">
    <citation type="journal article" date="2020" name="mSystems">
        <title>Genome- and Community-Level Interaction Insights into Carbon Utilization and Element Cycling Functions of Hydrothermarchaeota in Hydrothermal Sediment.</title>
        <authorList>
            <person name="Zhou Z."/>
            <person name="Liu Y."/>
            <person name="Xu W."/>
            <person name="Pan J."/>
            <person name="Luo Z.H."/>
            <person name="Li M."/>
        </authorList>
    </citation>
    <scope>NUCLEOTIDE SEQUENCE [LARGE SCALE GENOMIC DNA]</scope>
    <source>
        <strain evidence="3">HyVt-535</strain>
    </source>
</reference>
<keyword evidence="1" id="KW-0732">Signal</keyword>
<feature type="domain" description="Tll0287-like" evidence="2">
    <location>
        <begin position="22"/>
        <end position="184"/>
    </location>
</feature>
<dbReference type="InterPro" id="IPR021796">
    <property type="entry name" value="Tll0287-like_dom"/>
</dbReference>